<dbReference type="EMBL" id="PQAP01000065">
    <property type="protein sequence ID" value="PWB73088.1"/>
    <property type="molecule type" value="Genomic_DNA"/>
</dbReference>
<evidence type="ECO:0000313" key="2">
    <source>
        <dbReference type="Proteomes" id="UP000250918"/>
    </source>
</evidence>
<comment type="caution">
    <text evidence="1">The sequence shown here is derived from an EMBL/GenBank/DDBJ whole genome shotgun (WGS) entry which is preliminary data.</text>
</comment>
<dbReference type="Proteomes" id="UP000250918">
    <property type="component" value="Unassembled WGS sequence"/>
</dbReference>
<gene>
    <name evidence="1" type="ORF">C3F09_05640</name>
</gene>
<reference evidence="1 2" key="1">
    <citation type="journal article" date="2018" name="ISME J.">
        <title>A methanotrophic archaeon couples anaerobic oxidation of methane to Fe(III) reduction.</title>
        <authorList>
            <person name="Cai C."/>
            <person name="Leu A.O."/>
            <person name="Xie G.J."/>
            <person name="Guo J."/>
            <person name="Feng Y."/>
            <person name="Zhao J.X."/>
            <person name="Tyson G.W."/>
            <person name="Yuan Z."/>
            <person name="Hu S."/>
        </authorList>
    </citation>
    <scope>NUCLEOTIDE SEQUENCE [LARGE SCALE GENOMIC DNA]</scope>
    <source>
        <strain evidence="1">FeB_12</strain>
    </source>
</reference>
<proteinExistence type="predicted"/>
<protein>
    <submittedName>
        <fullName evidence="1">Uncharacterized protein</fullName>
    </submittedName>
</protein>
<sequence>MSLWRGHVEPPEPERPALPEEEAAVIEKVANQVVKRGMTVPAIIFFESVKPMNFIGSQAMVFFEPIVQGLFDFKDYTTFRQALEKRTTLEILIQRIEALDAIQVAREKRIKAFFKEEKKKWKWYQRYLGLFLPKTKIPDEVLNGPEESSKKAP</sequence>
<evidence type="ECO:0000313" key="1">
    <source>
        <dbReference type="EMBL" id="PWB73088.1"/>
    </source>
</evidence>
<accession>A0A855X2C3</accession>
<organism evidence="1 2">
    <name type="scientific">candidate division GN15 bacterium</name>
    <dbReference type="NCBI Taxonomy" id="2072418"/>
    <lineage>
        <taxon>Bacteria</taxon>
        <taxon>candidate division GN15</taxon>
    </lineage>
</organism>
<name>A0A855X2C3_9BACT</name>
<dbReference type="AlphaFoldDB" id="A0A855X2C3"/>